<dbReference type="Pfam" id="PF20060">
    <property type="entry name" value="DUF6459"/>
    <property type="match status" value="1"/>
</dbReference>
<dbReference type="EMBL" id="WWEQ01000092">
    <property type="protein sequence ID" value="MYM20896.1"/>
    <property type="molecule type" value="Genomic_DNA"/>
</dbReference>
<gene>
    <name evidence="2" type="ORF">GSY69_13235</name>
</gene>
<accession>A0A6N9HAR9</accession>
<feature type="region of interest" description="Disordered" evidence="1">
    <location>
        <begin position="1"/>
        <end position="39"/>
    </location>
</feature>
<keyword evidence="3" id="KW-1185">Reference proteome</keyword>
<name>A0A6N9HAR9_9MICO</name>
<organism evidence="2 3">
    <name type="scientific">Brevibacterium rongguiense</name>
    <dbReference type="NCBI Taxonomy" id="2695267"/>
    <lineage>
        <taxon>Bacteria</taxon>
        <taxon>Bacillati</taxon>
        <taxon>Actinomycetota</taxon>
        <taxon>Actinomycetes</taxon>
        <taxon>Micrococcales</taxon>
        <taxon>Brevibacteriaceae</taxon>
        <taxon>Brevibacterium</taxon>
    </lineage>
</organism>
<dbReference type="RefSeq" id="WP_160954299.1">
    <property type="nucleotide sequence ID" value="NZ_WWEQ01000092.1"/>
</dbReference>
<evidence type="ECO:0000256" key="1">
    <source>
        <dbReference type="SAM" id="MobiDB-lite"/>
    </source>
</evidence>
<proteinExistence type="predicted"/>
<dbReference type="Proteomes" id="UP000469215">
    <property type="component" value="Unassembled WGS sequence"/>
</dbReference>
<evidence type="ECO:0000313" key="2">
    <source>
        <dbReference type="EMBL" id="MYM20896.1"/>
    </source>
</evidence>
<dbReference type="AlphaFoldDB" id="A0A6N9HAR9"/>
<evidence type="ECO:0000313" key="3">
    <source>
        <dbReference type="Proteomes" id="UP000469215"/>
    </source>
</evidence>
<dbReference type="InterPro" id="IPR045596">
    <property type="entry name" value="DUF6459"/>
</dbReference>
<comment type="caution">
    <text evidence="2">The sequence shown here is derived from an EMBL/GenBank/DDBJ whole genome shotgun (WGS) entry which is preliminary data.</text>
</comment>
<protein>
    <submittedName>
        <fullName evidence="2">Uncharacterized protein</fullName>
    </submittedName>
</protein>
<reference evidence="2 3" key="1">
    <citation type="submission" date="2020-01" db="EMBL/GenBank/DDBJ databases">
        <authorList>
            <person name="Deng T."/>
        </authorList>
    </citation>
    <scope>NUCLEOTIDE SEQUENCE [LARGE SCALE GENOMIC DNA]</scope>
    <source>
        <strain evidence="2 3">5221</strain>
    </source>
</reference>
<sequence length="146" mass="16652">MTQELTLRRPHREAAAQQRAHPLARRRAEPLPPEPADDDLQRTAASLALAAVEVLHGLRALRAIARWFEPALLERIRVSAELRAELSRTQAPQHLGFAPGRPRICRISEDIVEACVVIRTRRRHRAVALRLETHRGRWIVTQLLTL</sequence>